<organism evidence="1 2">
    <name type="scientific">Syntrophotalea acetylenica</name>
    <name type="common">Pelobacter acetylenicus</name>
    <dbReference type="NCBI Taxonomy" id="29542"/>
    <lineage>
        <taxon>Bacteria</taxon>
        <taxon>Pseudomonadati</taxon>
        <taxon>Thermodesulfobacteriota</taxon>
        <taxon>Desulfuromonadia</taxon>
        <taxon>Desulfuromonadales</taxon>
        <taxon>Syntrophotaleaceae</taxon>
        <taxon>Syntrophotalea</taxon>
    </lineage>
</organism>
<protein>
    <submittedName>
        <fullName evidence="1">Uncharacterized protein</fullName>
    </submittedName>
</protein>
<dbReference type="Proteomes" id="UP000182264">
    <property type="component" value="Chromosome"/>
</dbReference>
<evidence type="ECO:0000313" key="1">
    <source>
        <dbReference type="EMBL" id="APG25176.1"/>
    </source>
</evidence>
<dbReference type="EMBL" id="CP015518">
    <property type="protein sequence ID" value="APG25176.1"/>
    <property type="molecule type" value="Genomic_DNA"/>
</dbReference>
<keyword evidence="2" id="KW-1185">Reference proteome</keyword>
<dbReference type="AlphaFoldDB" id="A0A1L3GGV9"/>
<dbReference type="RefSeq" id="WP_072287025.1">
    <property type="nucleotide sequence ID" value="NZ_CP015518.1"/>
</dbReference>
<reference evidence="1 2" key="1">
    <citation type="journal article" date="2017" name="Genome Announc.">
        <title>Complete Genome Sequences of Two Acetylene-Fermenting Pelobacter acetylenicus Strains.</title>
        <authorList>
            <person name="Sutton J.M."/>
            <person name="Baesman S.M."/>
            <person name="Fierst J.L."/>
            <person name="Poret-Peterson A.T."/>
            <person name="Oremland R.S."/>
            <person name="Dunlap D.S."/>
            <person name="Akob D.M."/>
        </authorList>
    </citation>
    <scope>NUCLEOTIDE SEQUENCE [LARGE SCALE GENOMIC DNA]</scope>
    <source>
        <strain evidence="1 2">DSM 3247</strain>
    </source>
</reference>
<gene>
    <name evidence="1" type="ORF">A7E75_09190</name>
</gene>
<proteinExistence type="predicted"/>
<dbReference type="STRING" id="29542.A6070_03165"/>
<name>A0A1L3GGV9_SYNAC</name>
<accession>A0A1L3GGV9</accession>
<evidence type="ECO:0000313" key="2">
    <source>
        <dbReference type="Proteomes" id="UP000182264"/>
    </source>
</evidence>
<sequence>MMKTKKEFPWLLKPLAWVELAGDRVRLPVIWIGCLHDQPCRLLVGLREGVSIPGAESFCGDFDLLWMAGSISRPVLRAEDPKPAMMRLKCCNAGLRNDCGGWTLDGSLAGITVGGRTFLPGELDIARWLKLSDRADA</sequence>